<dbReference type="InterPro" id="IPR036249">
    <property type="entry name" value="Thioredoxin-like_sf"/>
</dbReference>
<sequence>MYLKSILTTLILGIAQLSQVFAQTDKAAVLTVGDTAPELQYSTWIKGTPFKMDEKDMVYVFEFWATWCGPCIGAMPHLSELAKKYEGKAKVVGVNVWEKTKEQPYESAIPAVEKFVNASGDRMAYNVIMDNNAQHMGNKWLLAAGQKGIPSTIVIKNGVIQWIGHPIKLDGPLDSLVNGTWDLEAFKGIYAKRQQASNKQSEQMDRIFKAVKDAAEAADFEKLTKAIEDGAKEIPYLKGALQSTMFQTLLTKKSAKEAFAYADVMLKESPGFKVSLAMMVLEQNGLDKSSYLTAIDWLKSNPTTNSMILDKVADGYVKIGDYKSAISTMEQAVIKGEEELKDEQYKGRIFDYTVEGYKTKIKDLKKK</sequence>
<keyword evidence="4" id="KW-1185">Reference proteome</keyword>
<reference evidence="4" key="1">
    <citation type="submission" date="2017-02" db="EMBL/GenBank/DDBJ databases">
        <authorList>
            <person name="Varghese N."/>
            <person name="Submissions S."/>
        </authorList>
    </citation>
    <scope>NUCLEOTIDE SEQUENCE [LARGE SCALE GENOMIC DNA]</scope>
    <source>
        <strain evidence="4">DSM 24091</strain>
    </source>
</reference>
<proteinExistence type="predicted"/>
<evidence type="ECO:0000256" key="1">
    <source>
        <dbReference type="SAM" id="SignalP"/>
    </source>
</evidence>
<dbReference type="SUPFAM" id="SSF52833">
    <property type="entry name" value="Thioredoxin-like"/>
    <property type="match status" value="1"/>
</dbReference>
<dbReference type="GO" id="GO:0016853">
    <property type="term" value="F:isomerase activity"/>
    <property type="evidence" value="ECO:0007669"/>
    <property type="project" value="UniProtKB-KW"/>
</dbReference>
<accession>A0A1T5CH26</accession>
<dbReference type="STRING" id="1513896.SAMN05660841_01315"/>
<gene>
    <name evidence="3" type="ORF">SAMN05660841_01315</name>
</gene>
<feature type="domain" description="Thioredoxin" evidence="2">
    <location>
        <begin position="30"/>
        <end position="188"/>
    </location>
</feature>
<keyword evidence="3" id="KW-0413">Isomerase</keyword>
<organism evidence="3 4">
    <name type="scientific">Sphingobacterium nematocida</name>
    <dbReference type="NCBI Taxonomy" id="1513896"/>
    <lineage>
        <taxon>Bacteria</taxon>
        <taxon>Pseudomonadati</taxon>
        <taxon>Bacteroidota</taxon>
        <taxon>Sphingobacteriia</taxon>
        <taxon>Sphingobacteriales</taxon>
        <taxon>Sphingobacteriaceae</taxon>
        <taxon>Sphingobacterium</taxon>
    </lineage>
</organism>
<evidence type="ECO:0000313" key="4">
    <source>
        <dbReference type="Proteomes" id="UP000190150"/>
    </source>
</evidence>
<protein>
    <submittedName>
        <fullName evidence="3">Thiol-disulfide isomerase or thioredoxin</fullName>
    </submittedName>
</protein>
<dbReference type="RefSeq" id="WP_079642299.1">
    <property type="nucleotide sequence ID" value="NZ_FUZF01000004.1"/>
</dbReference>
<dbReference type="OrthoDB" id="9802923at2"/>
<dbReference type="Gene3D" id="3.40.30.10">
    <property type="entry name" value="Glutaredoxin"/>
    <property type="match status" value="1"/>
</dbReference>
<dbReference type="InterPro" id="IPR013740">
    <property type="entry name" value="Redoxin"/>
</dbReference>
<keyword evidence="1" id="KW-0732">Signal</keyword>
<dbReference type="PANTHER" id="PTHR42852:SF13">
    <property type="entry name" value="PROTEIN DIPZ"/>
    <property type="match status" value="1"/>
</dbReference>
<feature type="signal peptide" evidence="1">
    <location>
        <begin position="1"/>
        <end position="22"/>
    </location>
</feature>
<evidence type="ECO:0000313" key="3">
    <source>
        <dbReference type="EMBL" id="SKB58759.1"/>
    </source>
</evidence>
<dbReference type="InterPro" id="IPR013766">
    <property type="entry name" value="Thioredoxin_domain"/>
</dbReference>
<name>A0A1T5CH26_9SPHI</name>
<dbReference type="InterPro" id="IPR050553">
    <property type="entry name" value="Thioredoxin_ResA/DsbE_sf"/>
</dbReference>
<dbReference type="PANTHER" id="PTHR42852">
    <property type="entry name" value="THIOL:DISULFIDE INTERCHANGE PROTEIN DSBE"/>
    <property type="match status" value="1"/>
</dbReference>
<dbReference type="CDD" id="cd02966">
    <property type="entry name" value="TlpA_like_family"/>
    <property type="match status" value="1"/>
</dbReference>
<dbReference type="GO" id="GO:0016491">
    <property type="term" value="F:oxidoreductase activity"/>
    <property type="evidence" value="ECO:0007669"/>
    <property type="project" value="InterPro"/>
</dbReference>
<dbReference type="Proteomes" id="UP000190150">
    <property type="component" value="Unassembled WGS sequence"/>
</dbReference>
<dbReference type="AlphaFoldDB" id="A0A1T5CH26"/>
<dbReference type="Pfam" id="PF08534">
    <property type="entry name" value="Redoxin"/>
    <property type="match status" value="1"/>
</dbReference>
<feature type="chain" id="PRO_5012188406" evidence="1">
    <location>
        <begin position="23"/>
        <end position="367"/>
    </location>
</feature>
<dbReference type="PROSITE" id="PS51352">
    <property type="entry name" value="THIOREDOXIN_2"/>
    <property type="match status" value="1"/>
</dbReference>
<evidence type="ECO:0000259" key="2">
    <source>
        <dbReference type="PROSITE" id="PS51352"/>
    </source>
</evidence>
<dbReference type="EMBL" id="FUZF01000004">
    <property type="protein sequence ID" value="SKB58759.1"/>
    <property type="molecule type" value="Genomic_DNA"/>
</dbReference>